<evidence type="ECO:0000313" key="3">
    <source>
        <dbReference type="EMBL" id="MEK0306124.1"/>
    </source>
</evidence>
<feature type="region of interest" description="Disordered" evidence="1">
    <location>
        <begin position="170"/>
        <end position="230"/>
    </location>
</feature>
<keyword evidence="4" id="KW-1185">Reference proteome</keyword>
<dbReference type="Proteomes" id="UP001373159">
    <property type="component" value="Unassembled WGS sequence"/>
</dbReference>
<dbReference type="RefSeq" id="WP_340468657.1">
    <property type="nucleotide sequence ID" value="NZ_JBANBB010000001.1"/>
</dbReference>
<comment type="caution">
    <text evidence="3">The sequence shown here is derived from an EMBL/GenBank/DDBJ whole genome shotgun (WGS) entry which is preliminary data.</text>
</comment>
<feature type="transmembrane region" description="Helical" evidence="2">
    <location>
        <begin position="92"/>
        <end position="110"/>
    </location>
</feature>
<feature type="region of interest" description="Disordered" evidence="1">
    <location>
        <begin position="1"/>
        <end position="89"/>
    </location>
</feature>
<feature type="compositionally biased region" description="Low complexity" evidence="1">
    <location>
        <begin position="170"/>
        <end position="186"/>
    </location>
</feature>
<evidence type="ECO:0000313" key="4">
    <source>
        <dbReference type="Proteomes" id="UP001373159"/>
    </source>
</evidence>
<organism evidence="3 4">
    <name type="scientific">Bifidobacterium favimelis</name>
    <dbReference type="NCBI Taxonomy" id="3122979"/>
    <lineage>
        <taxon>Bacteria</taxon>
        <taxon>Bacillati</taxon>
        <taxon>Actinomycetota</taxon>
        <taxon>Actinomycetes</taxon>
        <taxon>Bifidobacteriales</taxon>
        <taxon>Bifidobacteriaceae</taxon>
        <taxon>Bifidobacterium</taxon>
    </lineage>
</organism>
<keyword evidence="2" id="KW-0472">Membrane</keyword>
<feature type="transmembrane region" description="Helical" evidence="2">
    <location>
        <begin position="116"/>
        <end position="134"/>
    </location>
</feature>
<reference evidence="3 4" key="1">
    <citation type="submission" date="2024-02" db="EMBL/GenBank/DDBJ databases">
        <title>Bifidobacterium honeyensis sp. nov., isolated from the comb honey.</title>
        <authorList>
            <person name="Liu W."/>
            <person name="Li Y."/>
        </authorList>
    </citation>
    <scope>NUCLEOTIDE SEQUENCE [LARGE SCALE GENOMIC DNA]</scope>
    <source>
        <strain evidence="3 4">IMAU50988</strain>
    </source>
</reference>
<evidence type="ECO:0000256" key="1">
    <source>
        <dbReference type="SAM" id="MobiDB-lite"/>
    </source>
</evidence>
<accession>A0ABU8ZMF4</accession>
<evidence type="ECO:0008006" key="5">
    <source>
        <dbReference type="Google" id="ProtNLM"/>
    </source>
</evidence>
<gene>
    <name evidence="3" type="ORF">V8P97_01350</name>
</gene>
<keyword evidence="2" id="KW-0812">Transmembrane</keyword>
<evidence type="ECO:0000256" key="2">
    <source>
        <dbReference type="SAM" id="Phobius"/>
    </source>
</evidence>
<dbReference type="EMBL" id="JBANBB010000001">
    <property type="protein sequence ID" value="MEK0306124.1"/>
    <property type="molecule type" value="Genomic_DNA"/>
</dbReference>
<keyword evidence="2" id="KW-1133">Transmembrane helix</keyword>
<sequence length="317" mass="32592">MSDDYQGGNGGSDVNGSDGPGRYQDPAQAGGYERFQAGQPAQPGQDGGTRQFATGQPIQSGQPIPPAQPGGPTGPRQYPSHGEPNRPQGTSALAVSSLVLAIVAFIFSFIPLINIVTYILGAIALVLAVVGLFVTGKNHGKKGKGMAIAGVVLSILALIIPLAMGGGLSNNSDSHSKSGSPSTSQSAKKDASKDTAKEDDAAKNDDAAKTDDTAKTDTDKPKEKTITLKATATGNATATYGPAGSSSQDKFEKTWQKDITGDQANEMHSLIVMGDVMNQDPNQKVTCDVLVNGESKDHKEATGSAATVTCMSPFTLG</sequence>
<proteinExistence type="predicted"/>
<protein>
    <recommendedName>
        <fullName evidence="5">DUF4190 domain-containing protein</fullName>
    </recommendedName>
</protein>
<name>A0ABU8ZMF4_9BIFI</name>
<dbReference type="Gene3D" id="2.60.40.2880">
    <property type="entry name" value="MmpS1-5, C-terminal soluble domain"/>
    <property type="match status" value="1"/>
</dbReference>
<feature type="compositionally biased region" description="Basic and acidic residues" evidence="1">
    <location>
        <begin position="187"/>
        <end position="226"/>
    </location>
</feature>
<feature type="transmembrane region" description="Helical" evidence="2">
    <location>
        <begin position="146"/>
        <end position="168"/>
    </location>
</feature>
<dbReference type="InterPro" id="IPR038468">
    <property type="entry name" value="MmpS_C"/>
</dbReference>